<dbReference type="InterPro" id="IPR053102">
    <property type="entry name" value="VPS_Associated"/>
</dbReference>
<dbReference type="PANTHER" id="PTHR48220:SF1">
    <property type="entry name" value="VACUOLAR PROTEIN SORTING-ASSOCIATED PROTEIN 62-RELATED"/>
    <property type="match status" value="1"/>
</dbReference>
<name>A0AA39QX97_9LECA</name>
<gene>
    <name evidence="2" type="ORF">JMJ35_007500</name>
</gene>
<feature type="chain" id="PRO_5041316217" description="Vacuolar protein sorting-associated protein 62" evidence="1">
    <location>
        <begin position="24"/>
        <end position="354"/>
    </location>
</feature>
<keyword evidence="3" id="KW-1185">Reference proteome</keyword>
<dbReference type="Proteomes" id="UP001166286">
    <property type="component" value="Unassembled WGS sequence"/>
</dbReference>
<keyword evidence="1" id="KW-0732">Signal</keyword>
<dbReference type="EMBL" id="JAFEKC020000017">
    <property type="protein sequence ID" value="KAK0510106.1"/>
    <property type="molecule type" value="Genomic_DNA"/>
</dbReference>
<comment type="caution">
    <text evidence="2">The sequence shown here is derived from an EMBL/GenBank/DDBJ whole genome shotgun (WGS) entry which is preliminary data.</text>
</comment>
<dbReference type="PANTHER" id="PTHR48220">
    <property type="match status" value="1"/>
</dbReference>
<evidence type="ECO:0000313" key="2">
    <source>
        <dbReference type="EMBL" id="KAK0510106.1"/>
    </source>
</evidence>
<evidence type="ECO:0000313" key="3">
    <source>
        <dbReference type="Proteomes" id="UP001166286"/>
    </source>
</evidence>
<reference evidence="2" key="1">
    <citation type="submission" date="2023-03" db="EMBL/GenBank/DDBJ databases">
        <title>Complete genome of Cladonia borealis.</title>
        <authorList>
            <person name="Park H."/>
        </authorList>
    </citation>
    <scope>NUCLEOTIDE SEQUENCE</scope>
    <source>
        <strain evidence="2">ANT050790</strain>
    </source>
</reference>
<dbReference type="Pfam" id="PF06101">
    <property type="entry name" value="Vps62"/>
    <property type="match status" value="1"/>
</dbReference>
<evidence type="ECO:0000256" key="1">
    <source>
        <dbReference type="SAM" id="SignalP"/>
    </source>
</evidence>
<dbReference type="InterPro" id="IPR009291">
    <property type="entry name" value="Vps62"/>
</dbReference>
<organism evidence="2 3">
    <name type="scientific">Cladonia borealis</name>
    <dbReference type="NCBI Taxonomy" id="184061"/>
    <lineage>
        <taxon>Eukaryota</taxon>
        <taxon>Fungi</taxon>
        <taxon>Dikarya</taxon>
        <taxon>Ascomycota</taxon>
        <taxon>Pezizomycotina</taxon>
        <taxon>Lecanoromycetes</taxon>
        <taxon>OSLEUM clade</taxon>
        <taxon>Lecanoromycetidae</taxon>
        <taxon>Lecanorales</taxon>
        <taxon>Lecanorineae</taxon>
        <taxon>Cladoniaceae</taxon>
        <taxon>Cladonia</taxon>
    </lineage>
</organism>
<dbReference type="GO" id="GO:0000329">
    <property type="term" value="C:fungal-type vacuole membrane"/>
    <property type="evidence" value="ECO:0007669"/>
    <property type="project" value="TreeGrafter"/>
</dbReference>
<feature type="signal peptide" evidence="1">
    <location>
        <begin position="1"/>
        <end position="23"/>
    </location>
</feature>
<protein>
    <recommendedName>
        <fullName evidence="4">Vacuolar protein sorting-associated protein 62</fullName>
    </recommendedName>
</protein>
<dbReference type="GO" id="GO:0006623">
    <property type="term" value="P:protein targeting to vacuole"/>
    <property type="evidence" value="ECO:0007669"/>
    <property type="project" value="TreeGrafter"/>
</dbReference>
<sequence>MSPSFNVLLGLLTVLPHYYLAQAAGFPAPLLEPLLEERQASTVPDYVTTYAPVVWLYSGETYFPGDLAAQLTNTVPEINYKPITGYTTPLTLNNLAELNAFNGTQVYLTSTVDITTNPAWLNGVKPDSTGKTEGATSMFVIVNDHGNGEVDAFYMYFYPFNWGGIVLDQDVGDHVGDWEHNMIRFQNGKPSVVWFSQHSFGEAFTYDCLEKQGVRPVTYSGNGSHANYAIAGDHDHTIPNLNLPDDGLLTDFTDQGTLWDPLLSAYFYSYNPSANTYTPYDPSYPSNWLSFLGAWGDEQYPNSDPRQHEIIPGVSATAKYTSGPTGPEDKQLNRTKVCPTSNEFICEIHTKLGP</sequence>
<accession>A0AA39QX97</accession>
<evidence type="ECO:0008006" key="4">
    <source>
        <dbReference type="Google" id="ProtNLM"/>
    </source>
</evidence>
<proteinExistence type="predicted"/>
<dbReference type="AlphaFoldDB" id="A0AA39QX97"/>